<organism evidence="4 5">
    <name type="scientific">Evansella tamaricis</name>
    <dbReference type="NCBI Taxonomy" id="2069301"/>
    <lineage>
        <taxon>Bacteria</taxon>
        <taxon>Bacillati</taxon>
        <taxon>Bacillota</taxon>
        <taxon>Bacilli</taxon>
        <taxon>Bacillales</taxon>
        <taxon>Bacillaceae</taxon>
        <taxon>Evansella</taxon>
    </lineage>
</organism>
<evidence type="ECO:0000259" key="2">
    <source>
        <dbReference type="Pfam" id="PF13556"/>
    </source>
</evidence>
<dbReference type="PANTHER" id="PTHR33744:SF1">
    <property type="entry name" value="DNA-BINDING TRANSCRIPTIONAL ACTIVATOR ADER"/>
    <property type="match status" value="1"/>
</dbReference>
<dbReference type="InterPro" id="IPR012914">
    <property type="entry name" value="PucR_dom"/>
</dbReference>
<keyword evidence="5" id="KW-1185">Reference proteome</keyword>
<dbReference type="InterPro" id="IPR025736">
    <property type="entry name" value="PucR_C-HTH_dom"/>
</dbReference>
<evidence type="ECO:0000259" key="3">
    <source>
        <dbReference type="Pfam" id="PF17853"/>
    </source>
</evidence>
<evidence type="ECO:0000313" key="5">
    <source>
        <dbReference type="Proteomes" id="UP000784880"/>
    </source>
</evidence>
<protein>
    <submittedName>
        <fullName evidence="4">PucR family transcriptional regulator ligand-binding domain-containing protein</fullName>
    </submittedName>
</protein>
<dbReference type="Pfam" id="PF17853">
    <property type="entry name" value="GGDEF_2"/>
    <property type="match status" value="1"/>
</dbReference>
<feature type="domain" description="PucR C-terminal helix-turn-helix" evidence="2">
    <location>
        <begin position="500"/>
        <end position="554"/>
    </location>
</feature>
<dbReference type="EMBL" id="JAHQCS010000151">
    <property type="protein sequence ID" value="MBU9713803.1"/>
    <property type="molecule type" value="Genomic_DNA"/>
</dbReference>
<dbReference type="Pfam" id="PF07905">
    <property type="entry name" value="PucR"/>
    <property type="match status" value="1"/>
</dbReference>
<dbReference type="InterPro" id="IPR041522">
    <property type="entry name" value="CdaR_GGDEF"/>
</dbReference>
<evidence type="ECO:0000259" key="1">
    <source>
        <dbReference type="Pfam" id="PF07905"/>
    </source>
</evidence>
<feature type="domain" description="Purine catabolism PurC-like" evidence="1">
    <location>
        <begin position="12"/>
        <end position="131"/>
    </location>
</feature>
<dbReference type="Pfam" id="PF13556">
    <property type="entry name" value="HTH_30"/>
    <property type="match status" value="1"/>
</dbReference>
<dbReference type="Proteomes" id="UP000784880">
    <property type="component" value="Unassembled WGS sequence"/>
</dbReference>
<feature type="domain" description="CdaR GGDEF-like" evidence="3">
    <location>
        <begin position="307"/>
        <end position="444"/>
    </location>
</feature>
<name>A0ABS6JJI2_9BACI</name>
<proteinExistence type="predicted"/>
<dbReference type="InterPro" id="IPR051448">
    <property type="entry name" value="CdaR-like_regulators"/>
</dbReference>
<gene>
    <name evidence="4" type="ORF">KS419_18905</name>
</gene>
<accession>A0ABS6JJI2</accession>
<comment type="caution">
    <text evidence="4">The sequence shown here is derived from an EMBL/GenBank/DDBJ whole genome shotgun (WGS) entry which is preliminary data.</text>
</comment>
<dbReference type="PANTHER" id="PTHR33744">
    <property type="entry name" value="CARBOHYDRATE DIACID REGULATOR"/>
    <property type="match status" value="1"/>
</dbReference>
<evidence type="ECO:0000313" key="4">
    <source>
        <dbReference type="EMBL" id="MBU9713803.1"/>
    </source>
</evidence>
<sequence>MGGGLLGLTVRDVIQLPVLETSKIKSGKRYLDLKKIDWISVIEVPVENFVRKNEFVLSTGIGCEDDPILLERFVKDVIEAGASVLAFATGRYIYDIPERVIQLASHYDFVILEIPWEVRFGDILHSVLEEITNDKRWERQQAEGVRQELIDCVLQEKGLQDISNILYKRIKIPNAIIDFSGSTRANSHFNRNLLNIMSGKIEGQHQQIPQLDLFTDHPLSHYMEEFMVDHHMCFQLTISSNHNKQGYLLIQPKERQELTWFVMNVLEHALTACALYFVKENAIEMTEVRLRDNFILNLTKNNTEVTNQLISKGQLLGYDLTRPYICIVGEIKKDSDLNKTKRKDRPPTSSLQSMNYYIQKEITKAGDVLHRRTMASFEEGEVVIFLEADHQPYMETANQFLDLVEKRLNDLLSDITLSWGIATHKDGHYAFFDSFKEAKTALEIGKQESGYGGRTFFSDTRINRLLMTLSEEKEIESIVKDTIQPLIDYDQKRKADLIYTFIVYNKYKGNVSQTARALNLHRQSLLHRLRNIESLTQLSLVDSDDLFLLELSVRLWMLKKNNDKQ</sequence>
<reference evidence="4 5" key="1">
    <citation type="submission" date="2021-06" db="EMBL/GenBank/DDBJ databases">
        <title>Bacillus sp. RD4P76, an endophyte from a halophyte.</title>
        <authorList>
            <person name="Sun J.-Q."/>
        </authorList>
    </citation>
    <scope>NUCLEOTIDE SEQUENCE [LARGE SCALE GENOMIC DNA]</scope>
    <source>
        <strain evidence="4 5">CGMCC 1.15917</strain>
    </source>
</reference>